<dbReference type="Proteomes" id="UP000603453">
    <property type="component" value="Unassembled WGS sequence"/>
</dbReference>
<keyword evidence="3" id="KW-1185">Reference proteome</keyword>
<evidence type="ECO:0000313" key="2">
    <source>
        <dbReference type="EMBL" id="KAG2196992.1"/>
    </source>
</evidence>
<accession>A0A8H7QRB5</accession>
<dbReference type="PROSITE" id="PS50878">
    <property type="entry name" value="RT_POL"/>
    <property type="match status" value="1"/>
</dbReference>
<evidence type="ECO:0000259" key="1">
    <source>
        <dbReference type="PROSITE" id="PS50878"/>
    </source>
</evidence>
<dbReference type="SUPFAM" id="SSF56672">
    <property type="entry name" value="DNA/RNA polymerases"/>
    <property type="match status" value="1"/>
</dbReference>
<dbReference type="Pfam" id="PF00078">
    <property type="entry name" value="RVT_1"/>
    <property type="match status" value="1"/>
</dbReference>
<dbReference type="AlphaFoldDB" id="A0A8H7QRB5"/>
<feature type="domain" description="Reverse transcriptase" evidence="1">
    <location>
        <begin position="200"/>
        <end position="468"/>
    </location>
</feature>
<name>A0A8H7QRB5_9FUNG</name>
<proteinExistence type="predicted"/>
<dbReference type="OrthoDB" id="5598377at2759"/>
<sequence>MPQYSDEEIINYAHRTEKVRAGFYTPITPVLPYIASDSSPQQLWEDLKVEIKRLMRSFGRHQASWRKSLLERLHVERERLLDSINLPAGCHVHPRLSIVENQIEQLLNTTTFFYTTLFTTDPINHDHVLTLTDTIPDTDKLCPDDTMHLEKLLNIGHIFLALQRCPRQSFPDIDGLPYSVLRLIATHKFLVPLMLKVFNDAFFNNKIPTSWNNACMSLLPKSGDLTSLYNWRPISLLNTDAKTFPRIINRRLMNVFSSRISFTQMGFMPARFIGENGRLLQLMVYHANQKQDKDIGMYIDQSKAYDRVQPQYLDKVLHAFGVPTSYIHSIANIFFATNIHINLNGNITSPFTASRSLRQGKDPQIHGYLFLPNPTLTSLAPVKILAYADDAIVFLHNQNDFDRLQVHLSTYSSVSNDLLNMSKTEVLPLSGTLNTNRKQFLQPFNIPKCISFQTCCLRRTLGGLGVIDPIIQSIKLQWGWLTPLLLTFPSSPVDTDIASPTNRISIPYSNPRFRPLLSLHVFKHDTTTSKLRCKNFTSTDLTLYPGISKRVLNNLNTPIIRTRPLLQKFFYITTPLTQYQDSSIDLTPTILSMFMTNNFSLLDTDSLSGNIRTLTMFLRYRSHPFYACPCAPSLLPTHIPNFLYPLSSTKWNCFWRLAIHLRARTIWFGLIHNRIPHSSLLHHQFPSRFTSPLCTRCQSEPDVAKVGLK</sequence>
<protein>
    <recommendedName>
        <fullName evidence="1">Reverse transcriptase domain-containing protein</fullName>
    </recommendedName>
</protein>
<dbReference type="InterPro" id="IPR000477">
    <property type="entry name" value="RT_dom"/>
</dbReference>
<evidence type="ECO:0000313" key="3">
    <source>
        <dbReference type="Proteomes" id="UP000603453"/>
    </source>
</evidence>
<reference evidence="2" key="1">
    <citation type="submission" date="2020-12" db="EMBL/GenBank/DDBJ databases">
        <title>Metabolic potential, ecology and presence of endohyphal bacteria is reflected in genomic diversity of Mucoromycotina.</title>
        <authorList>
            <person name="Muszewska A."/>
            <person name="Okrasinska A."/>
            <person name="Steczkiewicz K."/>
            <person name="Drgas O."/>
            <person name="Orlowska M."/>
            <person name="Perlinska-Lenart U."/>
            <person name="Aleksandrzak-Piekarczyk T."/>
            <person name="Szatraj K."/>
            <person name="Zielenkiewicz U."/>
            <person name="Pilsyk S."/>
            <person name="Malc E."/>
            <person name="Mieczkowski P."/>
            <person name="Kruszewska J.S."/>
            <person name="Biernat P."/>
            <person name="Pawlowska J."/>
        </authorList>
    </citation>
    <scope>NUCLEOTIDE SEQUENCE</scope>
    <source>
        <strain evidence="2">WA0000017839</strain>
    </source>
</reference>
<dbReference type="EMBL" id="JAEPRD010000136">
    <property type="protein sequence ID" value="KAG2196992.1"/>
    <property type="molecule type" value="Genomic_DNA"/>
</dbReference>
<dbReference type="InterPro" id="IPR043502">
    <property type="entry name" value="DNA/RNA_pol_sf"/>
</dbReference>
<dbReference type="CDD" id="cd01650">
    <property type="entry name" value="RT_nLTR_like"/>
    <property type="match status" value="1"/>
</dbReference>
<gene>
    <name evidence="2" type="ORF">INT47_006939</name>
</gene>
<comment type="caution">
    <text evidence="2">The sequence shown here is derived from an EMBL/GenBank/DDBJ whole genome shotgun (WGS) entry which is preliminary data.</text>
</comment>
<dbReference type="PANTHER" id="PTHR19446">
    <property type="entry name" value="REVERSE TRANSCRIPTASES"/>
    <property type="match status" value="1"/>
</dbReference>
<organism evidence="2 3">
    <name type="scientific">Mucor saturninus</name>
    <dbReference type="NCBI Taxonomy" id="64648"/>
    <lineage>
        <taxon>Eukaryota</taxon>
        <taxon>Fungi</taxon>
        <taxon>Fungi incertae sedis</taxon>
        <taxon>Mucoromycota</taxon>
        <taxon>Mucoromycotina</taxon>
        <taxon>Mucoromycetes</taxon>
        <taxon>Mucorales</taxon>
        <taxon>Mucorineae</taxon>
        <taxon>Mucoraceae</taxon>
        <taxon>Mucor</taxon>
    </lineage>
</organism>